<dbReference type="EMBL" id="CP046244">
    <property type="protein sequence ID" value="QGP91150.1"/>
    <property type="molecule type" value="Genomic_DNA"/>
</dbReference>
<evidence type="ECO:0000256" key="3">
    <source>
        <dbReference type="ARBA" id="ARBA00022692"/>
    </source>
</evidence>
<keyword evidence="3 6" id="KW-0812">Transmembrane</keyword>
<dbReference type="Pfam" id="PF07690">
    <property type="entry name" value="MFS_1"/>
    <property type="match status" value="1"/>
</dbReference>
<accession>A0A6I5ZMQ4</accession>
<dbReference type="InterPro" id="IPR011701">
    <property type="entry name" value="MFS"/>
</dbReference>
<feature type="transmembrane region" description="Helical" evidence="6">
    <location>
        <begin position="368"/>
        <end position="391"/>
    </location>
</feature>
<feature type="transmembrane region" description="Helical" evidence="6">
    <location>
        <begin position="403"/>
        <end position="423"/>
    </location>
</feature>
<dbReference type="Proteomes" id="UP000425916">
    <property type="component" value="Chromosome"/>
</dbReference>
<dbReference type="Gene3D" id="1.20.1250.20">
    <property type="entry name" value="MFS general substrate transporter like domains"/>
    <property type="match status" value="1"/>
</dbReference>
<reference evidence="8 9" key="1">
    <citation type="submission" date="2019-11" db="EMBL/GenBank/DDBJ databases">
        <title>Genome sequence of Moorella glycerini DSM11254.</title>
        <authorList>
            <person name="Poehlein A."/>
            <person name="Boeer T."/>
            <person name="Daniel R."/>
        </authorList>
    </citation>
    <scope>NUCLEOTIDE SEQUENCE [LARGE SCALE GENOMIC DNA]</scope>
    <source>
        <strain evidence="8 9">DSM 11254</strain>
    </source>
</reference>
<proteinExistence type="predicted"/>
<dbReference type="AlphaFoldDB" id="A0A6I5ZMQ4"/>
<feature type="transmembrane region" description="Helical" evidence="6">
    <location>
        <begin position="238"/>
        <end position="263"/>
    </location>
</feature>
<evidence type="ECO:0000256" key="2">
    <source>
        <dbReference type="ARBA" id="ARBA00022448"/>
    </source>
</evidence>
<feature type="transmembrane region" description="Helical" evidence="6">
    <location>
        <begin position="143"/>
        <end position="169"/>
    </location>
</feature>
<keyword evidence="4 6" id="KW-1133">Transmembrane helix</keyword>
<keyword evidence="9" id="KW-1185">Reference proteome</keyword>
<evidence type="ECO:0000259" key="7">
    <source>
        <dbReference type="PROSITE" id="PS50850"/>
    </source>
</evidence>
<sequence>MLLDKGAGERYRWFYPVAAFIIGMSVYITGLWTLFYPYIMEHYKLNVVAQVALASSLTGVGSMVIGPPIAGLLFDKYGPKIPLALAGAIFVAGAVIVSLTLTPMEWVAAKYYWYIGSAVIGFGIGLYGGTWPATMARWFPDKIGTAMGIAAAGTGLATTIYAPITAVLIKSLGFSNLFRILACIGFVVLYGGVMLWKVPSPDWVPFGQKPKSGAGEKTTPAGKEHFTLKEAVKDIRFWHLYTCFFCAAFAALFFTTNVSMIILEGLTKTGTDRQYVVRTVVPMFLTLTALAGAAGRLIWGNLMDRIGGPWRTLPIVYFTSGVMIAVFYLGYTSVAWIMIAGAIWYFLFGGEPTVHYAAVPYLFGRKSIGTIMTVLNAFSVGLGIVLGPYVGAFIRDLTGAYKWSLALAITLRIIATLVALNGLRISQRNFKSQADTRAASS</sequence>
<dbReference type="GO" id="GO:0005886">
    <property type="term" value="C:plasma membrane"/>
    <property type="evidence" value="ECO:0007669"/>
    <property type="project" value="UniProtKB-SubCell"/>
</dbReference>
<name>A0A6I5ZMQ4_9FIRM</name>
<dbReference type="GO" id="GO:0022857">
    <property type="term" value="F:transmembrane transporter activity"/>
    <property type="evidence" value="ECO:0007669"/>
    <property type="project" value="InterPro"/>
</dbReference>
<feature type="transmembrane region" description="Helical" evidence="6">
    <location>
        <begin position="111"/>
        <end position="131"/>
    </location>
</feature>
<keyword evidence="5 6" id="KW-0472">Membrane</keyword>
<keyword evidence="2" id="KW-0813">Transport</keyword>
<dbReference type="InterPro" id="IPR036259">
    <property type="entry name" value="MFS_trans_sf"/>
</dbReference>
<feature type="transmembrane region" description="Helical" evidence="6">
    <location>
        <begin position="13"/>
        <end position="35"/>
    </location>
</feature>
<gene>
    <name evidence="8" type="primary">oxlT_2</name>
    <name evidence="8" type="ORF">MGLY_04750</name>
</gene>
<evidence type="ECO:0000256" key="6">
    <source>
        <dbReference type="SAM" id="Phobius"/>
    </source>
</evidence>
<dbReference type="InterPro" id="IPR050327">
    <property type="entry name" value="Proton-linked_MCT"/>
</dbReference>
<feature type="transmembrane region" description="Helical" evidence="6">
    <location>
        <begin position="47"/>
        <end position="69"/>
    </location>
</feature>
<evidence type="ECO:0000256" key="1">
    <source>
        <dbReference type="ARBA" id="ARBA00004651"/>
    </source>
</evidence>
<evidence type="ECO:0000256" key="4">
    <source>
        <dbReference type="ARBA" id="ARBA00022989"/>
    </source>
</evidence>
<feature type="transmembrane region" description="Helical" evidence="6">
    <location>
        <begin position="81"/>
        <end position="99"/>
    </location>
</feature>
<dbReference type="PROSITE" id="PS50850">
    <property type="entry name" value="MFS"/>
    <property type="match status" value="1"/>
</dbReference>
<feature type="transmembrane region" description="Helical" evidence="6">
    <location>
        <begin position="176"/>
        <end position="196"/>
    </location>
</feature>
<comment type="subcellular location">
    <subcellularLocation>
        <location evidence="1">Cell membrane</location>
        <topology evidence="1">Multi-pass membrane protein</topology>
    </subcellularLocation>
</comment>
<dbReference type="PANTHER" id="PTHR11360">
    <property type="entry name" value="MONOCARBOXYLATE TRANSPORTER"/>
    <property type="match status" value="1"/>
</dbReference>
<evidence type="ECO:0000313" key="9">
    <source>
        <dbReference type="Proteomes" id="UP000425916"/>
    </source>
</evidence>
<dbReference type="SUPFAM" id="SSF103473">
    <property type="entry name" value="MFS general substrate transporter"/>
    <property type="match status" value="1"/>
</dbReference>
<dbReference type="InterPro" id="IPR020846">
    <property type="entry name" value="MFS_dom"/>
</dbReference>
<feature type="transmembrane region" description="Helical" evidence="6">
    <location>
        <begin position="275"/>
        <end position="295"/>
    </location>
</feature>
<feature type="domain" description="Major facilitator superfamily (MFS) profile" evidence="7">
    <location>
        <begin position="11"/>
        <end position="427"/>
    </location>
</feature>
<organism evidence="8 9">
    <name type="scientific">Neomoorella glycerini</name>
    <dbReference type="NCBI Taxonomy" id="55779"/>
    <lineage>
        <taxon>Bacteria</taxon>
        <taxon>Bacillati</taxon>
        <taxon>Bacillota</taxon>
        <taxon>Clostridia</taxon>
        <taxon>Neomoorellales</taxon>
        <taxon>Neomoorellaceae</taxon>
        <taxon>Neomoorella</taxon>
    </lineage>
</organism>
<dbReference type="PANTHER" id="PTHR11360:SF284">
    <property type="entry name" value="EG:103B4.3 PROTEIN-RELATED"/>
    <property type="match status" value="1"/>
</dbReference>
<evidence type="ECO:0000313" key="8">
    <source>
        <dbReference type="EMBL" id="QGP91150.1"/>
    </source>
</evidence>
<evidence type="ECO:0000256" key="5">
    <source>
        <dbReference type="ARBA" id="ARBA00023136"/>
    </source>
</evidence>
<feature type="transmembrane region" description="Helical" evidence="6">
    <location>
        <begin position="315"/>
        <end position="347"/>
    </location>
</feature>
<protein>
    <submittedName>
        <fullName evidence="8">Oxalate:formate antiporter</fullName>
    </submittedName>
</protein>